<reference evidence="3 4" key="1">
    <citation type="submission" date="2023-10" db="EMBL/GenBank/DDBJ databases">
        <title>Chromosome-scale genome assembly provides insights into flower coloration mechanisms of Canna indica.</title>
        <authorList>
            <person name="Li C."/>
        </authorList>
    </citation>
    <scope>NUCLEOTIDE SEQUENCE [LARGE SCALE GENOMIC DNA]</scope>
    <source>
        <tissue evidence="3">Flower</tissue>
    </source>
</reference>
<dbReference type="PROSITE" id="PS50089">
    <property type="entry name" value="ZF_RING_2"/>
    <property type="match status" value="1"/>
</dbReference>
<dbReference type="Pfam" id="PF13639">
    <property type="entry name" value="zf-RING_2"/>
    <property type="match status" value="1"/>
</dbReference>
<dbReference type="Gene3D" id="3.30.40.10">
    <property type="entry name" value="Zinc/RING finger domain, C3HC4 (zinc finger)"/>
    <property type="match status" value="1"/>
</dbReference>
<sequence>MPNEQVLVTPCNHMFHNVCLVSWVKGHGKCPVCSFVLCEKENAMVRSNNNGVSFNYGYNYSRDFG</sequence>
<keyword evidence="4" id="KW-1185">Reference proteome</keyword>
<dbReference type="InterPro" id="IPR013083">
    <property type="entry name" value="Znf_RING/FYVE/PHD"/>
</dbReference>
<dbReference type="GO" id="GO:0008270">
    <property type="term" value="F:zinc ion binding"/>
    <property type="evidence" value="ECO:0007669"/>
    <property type="project" value="UniProtKB-KW"/>
</dbReference>
<dbReference type="Proteomes" id="UP001327560">
    <property type="component" value="Chromosome 4"/>
</dbReference>
<accession>A0AAQ3KBF2</accession>
<proteinExistence type="predicted"/>
<keyword evidence="1" id="KW-0863">Zinc-finger</keyword>
<dbReference type="AlphaFoldDB" id="A0AAQ3KBF2"/>
<evidence type="ECO:0000313" key="4">
    <source>
        <dbReference type="Proteomes" id="UP001327560"/>
    </source>
</evidence>
<protein>
    <recommendedName>
        <fullName evidence="2">RING-type domain-containing protein</fullName>
    </recommendedName>
</protein>
<organism evidence="3 4">
    <name type="scientific">Canna indica</name>
    <name type="common">Indian-shot</name>
    <dbReference type="NCBI Taxonomy" id="4628"/>
    <lineage>
        <taxon>Eukaryota</taxon>
        <taxon>Viridiplantae</taxon>
        <taxon>Streptophyta</taxon>
        <taxon>Embryophyta</taxon>
        <taxon>Tracheophyta</taxon>
        <taxon>Spermatophyta</taxon>
        <taxon>Magnoliopsida</taxon>
        <taxon>Liliopsida</taxon>
        <taxon>Zingiberales</taxon>
        <taxon>Cannaceae</taxon>
        <taxon>Canna</taxon>
    </lineage>
</organism>
<evidence type="ECO:0000256" key="1">
    <source>
        <dbReference type="PROSITE-ProRule" id="PRU00175"/>
    </source>
</evidence>
<keyword evidence="1" id="KW-0862">Zinc</keyword>
<feature type="domain" description="RING-type" evidence="2">
    <location>
        <begin position="6"/>
        <end position="34"/>
    </location>
</feature>
<gene>
    <name evidence="3" type="ORF">Cni_G12187</name>
</gene>
<dbReference type="EMBL" id="CP136893">
    <property type="protein sequence ID" value="WOL03467.1"/>
    <property type="molecule type" value="Genomic_DNA"/>
</dbReference>
<name>A0AAQ3KBF2_9LILI</name>
<dbReference type="SUPFAM" id="SSF57850">
    <property type="entry name" value="RING/U-box"/>
    <property type="match status" value="1"/>
</dbReference>
<keyword evidence="1" id="KW-0479">Metal-binding</keyword>
<dbReference type="InterPro" id="IPR001841">
    <property type="entry name" value="Znf_RING"/>
</dbReference>
<evidence type="ECO:0000313" key="3">
    <source>
        <dbReference type="EMBL" id="WOL03467.1"/>
    </source>
</evidence>
<evidence type="ECO:0000259" key="2">
    <source>
        <dbReference type="PROSITE" id="PS50089"/>
    </source>
</evidence>